<dbReference type="AlphaFoldDB" id="A0A2P4UEH4"/>
<keyword evidence="2" id="KW-1185">Reference proteome</keyword>
<comment type="caution">
    <text evidence="1">The sequence shown here is derived from an EMBL/GenBank/DDBJ whole genome shotgun (WGS) entry which is preliminary data.</text>
</comment>
<evidence type="ECO:0000313" key="2">
    <source>
        <dbReference type="Proteomes" id="UP000242367"/>
    </source>
</evidence>
<sequence length="142" mass="15633">MADLYELVVDADLPVDLTAAERAELRWHLGLGPRPRTLAIVTDFTEIVFTDDGEPAIVELPEPLLAERGAALRVGGPLTGAFTVRDDGASTLLARQEVHPDSFLRVGELLRWLERRATRCSARVRFHEDEAYTDVANGDLPG</sequence>
<accession>A0A2P4UEH4</accession>
<reference evidence="1 2" key="1">
    <citation type="journal article" date="2017" name="Chemistry">
        <title>Isolation, Biosynthesis and Chemical Modifications of Rubterolones A-F: Rare Tropolone Alkaloids from Actinomadura sp. 5-2.</title>
        <authorList>
            <person name="Guo H."/>
            <person name="Benndorf R."/>
            <person name="Leichnitz D."/>
            <person name="Klassen J.L."/>
            <person name="Vollmers J."/>
            <person name="Gorls H."/>
            <person name="Steinacker M."/>
            <person name="Weigel C."/>
            <person name="Dahse H.M."/>
            <person name="Kaster A.K."/>
            <person name="de Beer Z.W."/>
            <person name="Poulsen M."/>
            <person name="Beemelmanns C."/>
        </authorList>
    </citation>
    <scope>NUCLEOTIDE SEQUENCE [LARGE SCALE GENOMIC DNA]</scope>
    <source>
        <strain evidence="1 2">5-2</strain>
    </source>
</reference>
<proteinExistence type="predicted"/>
<name>A0A2P4UEH4_9ACTN</name>
<evidence type="ECO:0000313" key="1">
    <source>
        <dbReference type="EMBL" id="POM23418.1"/>
    </source>
</evidence>
<gene>
    <name evidence="1" type="ORF">BTM25_45710</name>
</gene>
<dbReference type="RefSeq" id="WP_103565042.1">
    <property type="nucleotide sequence ID" value="NZ_MTBP01000003.1"/>
</dbReference>
<protein>
    <submittedName>
        <fullName evidence="1">Uncharacterized protein</fullName>
    </submittedName>
</protein>
<dbReference type="Proteomes" id="UP000242367">
    <property type="component" value="Unassembled WGS sequence"/>
</dbReference>
<organism evidence="1 2">
    <name type="scientific">Actinomadura rubteroloni</name>
    <dbReference type="NCBI Taxonomy" id="1926885"/>
    <lineage>
        <taxon>Bacteria</taxon>
        <taxon>Bacillati</taxon>
        <taxon>Actinomycetota</taxon>
        <taxon>Actinomycetes</taxon>
        <taxon>Streptosporangiales</taxon>
        <taxon>Thermomonosporaceae</taxon>
        <taxon>Actinomadura</taxon>
    </lineage>
</organism>
<dbReference type="EMBL" id="MTBP01000003">
    <property type="protein sequence ID" value="POM23418.1"/>
    <property type="molecule type" value="Genomic_DNA"/>
</dbReference>